<keyword evidence="4 6" id="KW-0949">S-adenosyl-L-methionine</keyword>
<dbReference type="CDD" id="cd02440">
    <property type="entry name" value="AdoMet_MTases"/>
    <property type="match status" value="1"/>
</dbReference>
<comment type="similarity">
    <text evidence="1 5">Belongs to the methyltransferase superfamily. METTL16/RlmF family.</text>
</comment>
<keyword evidence="3 5" id="KW-0808">Transferase</keyword>
<dbReference type="InterPro" id="IPR029063">
    <property type="entry name" value="SAM-dependent_MTases_sf"/>
</dbReference>
<dbReference type="GO" id="GO:0070475">
    <property type="term" value="P:rRNA base methylation"/>
    <property type="evidence" value="ECO:0007669"/>
    <property type="project" value="TreeGrafter"/>
</dbReference>
<feature type="compositionally biased region" description="Basic and acidic residues" evidence="7">
    <location>
        <begin position="195"/>
        <end position="207"/>
    </location>
</feature>
<feature type="binding site" evidence="6">
    <location>
        <position position="110"/>
    </location>
    <ligand>
        <name>S-adenosyl-L-methionine</name>
        <dbReference type="ChEBI" id="CHEBI:59789"/>
    </ligand>
</feature>
<dbReference type="InterPro" id="IPR017182">
    <property type="entry name" value="METTL16/PsiM"/>
</dbReference>
<organism evidence="8">
    <name type="scientific">Culex tarsalis</name>
    <name type="common">Encephalitis mosquito</name>
    <dbReference type="NCBI Taxonomy" id="7177"/>
    <lineage>
        <taxon>Eukaryota</taxon>
        <taxon>Metazoa</taxon>
        <taxon>Ecdysozoa</taxon>
        <taxon>Arthropoda</taxon>
        <taxon>Hexapoda</taxon>
        <taxon>Insecta</taxon>
        <taxon>Pterygota</taxon>
        <taxon>Neoptera</taxon>
        <taxon>Endopterygota</taxon>
        <taxon>Diptera</taxon>
        <taxon>Nematocera</taxon>
        <taxon>Culicoidea</taxon>
        <taxon>Culicidae</taxon>
        <taxon>Culicinae</taxon>
        <taxon>Culicini</taxon>
        <taxon>Culex</taxon>
        <taxon>Culex</taxon>
    </lineage>
</organism>
<dbReference type="InterPro" id="IPR010286">
    <property type="entry name" value="METTL16/RlmF"/>
</dbReference>
<evidence type="ECO:0000256" key="3">
    <source>
        <dbReference type="ARBA" id="ARBA00022679"/>
    </source>
</evidence>
<evidence type="ECO:0000256" key="1">
    <source>
        <dbReference type="ARBA" id="ARBA00005878"/>
    </source>
</evidence>
<dbReference type="EMBL" id="GFDL01013222">
    <property type="protein sequence ID" value="JAV21823.1"/>
    <property type="molecule type" value="Transcribed_RNA"/>
</dbReference>
<evidence type="ECO:0000256" key="2">
    <source>
        <dbReference type="ARBA" id="ARBA00022603"/>
    </source>
</evidence>
<feature type="region of interest" description="Disordered" evidence="7">
    <location>
        <begin position="369"/>
        <end position="405"/>
    </location>
</feature>
<dbReference type="Gene3D" id="3.40.50.150">
    <property type="entry name" value="Vaccinia Virus protein VP39"/>
    <property type="match status" value="1"/>
</dbReference>
<dbReference type="PIRSF" id="PIRSF037350">
    <property type="entry name" value="Mtase_ZK1128_prd"/>
    <property type="match status" value="1"/>
</dbReference>
<name>A0A1Q3F2P4_CULTA</name>
<feature type="binding site" evidence="6">
    <location>
        <position position="81"/>
    </location>
    <ligand>
        <name>S-adenosyl-L-methionine</name>
        <dbReference type="ChEBI" id="CHEBI:59789"/>
    </ligand>
</feature>
<evidence type="ECO:0000256" key="5">
    <source>
        <dbReference type="PIRNR" id="PIRNR037350"/>
    </source>
</evidence>
<sequence>MSMSKFMHPRNIYRQKPDFNELVKQFPELRKVTSVDLNGRVKLDFKNRDALQLLTRVLLRRDFGLEVDLPPGKLVPTLPLRLNYVLWLEDIEGALGWRKNRAGIRGLDIGCGASCIYPLLGVARNRSRWRMVGLEQAKDSVESARGNVERNGLTEAIQVVEQKGEEETVIKGFLEGSPEESFDFCMCNPPFYEQDHESENRTGHRPEPSGASTGCVDELRTEGGELRFVEKIIDESVELKERITVYSSMLGHKRNYDQILRILKGRGVSNLAKTRFCQGNTTRWGVAWSFSSEALLHKVPDVTQQSSTTNKKSPAKPLQGKILTSEQARTLAEAKTQLLSALSPLDLQLQPLEETTPAESLWKLTAQDNTWSHQRRKRREAKREVVTSAESNGGEPGQGTPSKRCRTEPVLNAAVSLKRCEDENAEGWLLALSYLGGIAGKDGVNQILQYVKNKLKSAAGCEDNKESLTTVCGLTASEGD</sequence>
<feature type="binding site" evidence="6">
    <location>
        <position position="135"/>
    </location>
    <ligand>
        <name>S-adenosyl-L-methionine</name>
        <dbReference type="ChEBI" id="CHEBI:59789"/>
    </ligand>
</feature>
<dbReference type="GO" id="GO:0008168">
    <property type="term" value="F:methyltransferase activity"/>
    <property type="evidence" value="ECO:0007669"/>
    <property type="project" value="UniProtKB-UniRule"/>
</dbReference>
<accession>A0A1Q3F2P4</accession>
<dbReference type="PANTHER" id="PTHR13393:SF0">
    <property type="entry name" value="RNA N6-ADENOSINE-METHYLTRANSFERASE METTL16"/>
    <property type="match status" value="1"/>
</dbReference>
<dbReference type="SUPFAM" id="SSF53335">
    <property type="entry name" value="S-adenosyl-L-methionine-dependent methyltransferases"/>
    <property type="match status" value="1"/>
</dbReference>
<evidence type="ECO:0000313" key="8">
    <source>
        <dbReference type="EMBL" id="JAV21823.1"/>
    </source>
</evidence>
<reference evidence="8" key="1">
    <citation type="submission" date="2017-01" db="EMBL/GenBank/DDBJ databases">
        <title>A deep insight into the sialotranscriptome of adult male and female Cluex tarsalis mosquitoes.</title>
        <authorList>
            <person name="Ribeiro J.M."/>
            <person name="Moreira F."/>
            <person name="Bernard K.A."/>
            <person name="Calvo E."/>
        </authorList>
    </citation>
    <scope>NUCLEOTIDE SEQUENCE</scope>
    <source>
        <strain evidence="8">Kern County</strain>
        <tissue evidence="8">Salivary glands</tissue>
    </source>
</reference>
<evidence type="ECO:0000256" key="7">
    <source>
        <dbReference type="SAM" id="MobiDB-lite"/>
    </source>
</evidence>
<dbReference type="EC" id="2.1.1.-" evidence="5"/>
<dbReference type="Pfam" id="PF05971">
    <property type="entry name" value="Methyltransf_10"/>
    <property type="match status" value="1"/>
</dbReference>
<evidence type="ECO:0000256" key="4">
    <source>
        <dbReference type="ARBA" id="ARBA00022691"/>
    </source>
</evidence>
<proteinExistence type="inferred from homology"/>
<keyword evidence="2 5" id="KW-0489">Methyltransferase</keyword>
<dbReference type="GO" id="GO:0005634">
    <property type="term" value="C:nucleus"/>
    <property type="evidence" value="ECO:0007669"/>
    <property type="project" value="TreeGrafter"/>
</dbReference>
<dbReference type="AlphaFoldDB" id="A0A1Q3F2P4"/>
<dbReference type="PANTHER" id="PTHR13393">
    <property type="entry name" value="SAM-DEPENDENT METHYLTRANSFERASE"/>
    <property type="match status" value="1"/>
</dbReference>
<protein>
    <recommendedName>
        <fullName evidence="5">U6 small nuclear RNA (adenine-(43)-N(6))-methyltransferase</fullName>
        <ecNumber evidence="5">2.1.1.-</ecNumber>
    </recommendedName>
</protein>
<feature type="region of interest" description="Disordered" evidence="7">
    <location>
        <begin position="195"/>
        <end position="214"/>
    </location>
</feature>
<evidence type="ECO:0000256" key="6">
    <source>
        <dbReference type="PIRSR" id="PIRSR037350-1"/>
    </source>
</evidence>
<feature type="binding site" evidence="6">
    <location>
        <position position="188"/>
    </location>
    <ligand>
        <name>S-adenosyl-L-methionine</name>
        <dbReference type="ChEBI" id="CHEBI:59789"/>
    </ligand>
</feature>